<feature type="domain" description="Putative zinc-finger" evidence="4">
    <location>
        <begin position="3"/>
        <end position="37"/>
    </location>
</feature>
<comment type="caution">
    <text evidence="5">The sequence shown here is derived from an EMBL/GenBank/DDBJ whole genome shotgun (WGS) entry which is preliminary data.</text>
</comment>
<keyword evidence="3" id="KW-1133">Transmembrane helix</keyword>
<dbReference type="OrthoDB" id="9808253at2"/>
<evidence type="ECO:0000259" key="4">
    <source>
        <dbReference type="Pfam" id="PF13490"/>
    </source>
</evidence>
<evidence type="ECO:0000313" key="5">
    <source>
        <dbReference type="EMBL" id="KMW17323.1"/>
    </source>
</evidence>
<dbReference type="InterPro" id="IPR027383">
    <property type="entry name" value="Znf_put"/>
</dbReference>
<evidence type="ECO:0000256" key="3">
    <source>
        <dbReference type="SAM" id="Phobius"/>
    </source>
</evidence>
<reference evidence="5 6" key="1">
    <citation type="submission" date="2011-04" db="EMBL/GenBank/DDBJ databases">
        <title>The Genome Sequence of Clostridium citroniae WAL-19142.</title>
        <authorList>
            <consortium name="The Broad Institute Genome Sequencing Platform"/>
            <person name="Earl A."/>
            <person name="Ward D."/>
            <person name="Feldgarden M."/>
            <person name="Gevers D."/>
            <person name="Warren Y.A."/>
            <person name="Tyrrell K.L."/>
            <person name="Citron D.M."/>
            <person name="Goldstein E.J."/>
            <person name="Daigneault M."/>
            <person name="Allen-Vercoe E."/>
            <person name="Young S.K."/>
            <person name="Zeng Q."/>
            <person name="Gargeya S."/>
            <person name="Fitzgerald M."/>
            <person name="Haas B."/>
            <person name="Abouelleil A."/>
            <person name="Alvarado L."/>
            <person name="Arachchi H.M."/>
            <person name="Berlin A."/>
            <person name="Brown A."/>
            <person name="Chapman S.B."/>
            <person name="Chen Z."/>
            <person name="Dunbar C."/>
            <person name="Freedman E."/>
            <person name="Gearin G."/>
            <person name="Gellesch M."/>
            <person name="Goldberg J."/>
            <person name="Griggs A."/>
            <person name="Gujja S."/>
            <person name="Heilman E.R."/>
            <person name="Heiman D."/>
            <person name="Howarth C."/>
            <person name="Larson L."/>
            <person name="Lui A."/>
            <person name="MacDonald P.J."/>
            <person name="Mehta T."/>
            <person name="Montmayeur A."/>
            <person name="Murphy C."/>
            <person name="Neiman D."/>
            <person name="Pearson M."/>
            <person name="Priest M."/>
            <person name="Roberts A."/>
            <person name="Saif S."/>
            <person name="Shea T."/>
            <person name="Shenoy N."/>
            <person name="Sisk P."/>
            <person name="Stolte C."/>
            <person name="Sykes S."/>
            <person name="White J."/>
            <person name="Yandava C."/>
            <person name="Wortman J."/>
            <person name="Nusbaum C."/>
            <person name="Birren B."/>
        </authorList>
    </citation>
    <scope>NUCLEOTIDE SEQUENCE [LARGE SCALE GENOMIC DNA]</scope>
    <source>
        <strain evidence="5 6">WAL-19142</strain>
    </source>
</reference>
<evidence type="ECO:0000313" key="6">
    <source>
        <dbReference type="Proteomes" id="UP000037392"/>
    </source>
</evidence>
<protein>
    <recommendedName>
        <fullName evidence="2">Anti-sigma-W factor RsiW</fullName>
    </recommendedName>
</protein>
<gene>
    <name evidence="5" type="ORF">HMPREF9470_03512</name>
</gene>
<organism evidence="5 6">
    <name type="scientific">[Clostridium] citroniae WAL-19142</name>
    <dbReference type="NCBI Taxonomy" id="742734"/>
    <lineage>
        <taxon>Bacteria</taxon>
        <taxon>Bacillati</taxon>
        <taxon>Bacillota</taxon>
        <taxon>Clostridia</taxon>
        <taxon>Lachnospirales</taxon>
        <taxon>Lachnospiraceae</taxon>
        <taxon>Enterocloster</taxon>
    </lineage>
</organism>
<keyword evidence="3" id="KW-0812">Transmembrane</keyword>
<proteinExistence type="inferred from homology"/>
<keyword evidence="3" id="KW-0472">Membrane</keyword>
<dbReference type="Proteomes" id="UP000037392">
    <property type="component" value="Unassembled WGS sequence"/>
</dbReference>
<dbReference type="PATRIC" id="fig|742734.4.peg.3768"/>
<dbReference type="InterPro" id="IPR041916">
    <property type="entry name" value="Anti_sigma_zinc_sf"/>
</dbReference>
<feature type="transmembrane region" description="Helical" evidence="3">
    <location>
        <begin position="88"/>
        <end position="109"/>
    </location>
</feature>
<dbReference type="EMBL" id="ADLK01000027">
    <property type="protein sequence ID" value="KMW17323.1"/>
    <property type="molecule type" value="Genomic_DNA"/>
</dbReference>
<dbReference type="RefSeq" id="WP_007870773.1">
    <property type="nucleotide sequence ID" value="NZ_KQ235880.1"/>
</dbReference>
<comment type="similarity">
    <text evidence="1">Belongs to the zinc-associated anti-sigma factor (ZAS) superfamily. Anti-sigma-W factor family.</text>
</comment>
<dbReference type="AlphaFoldDB" id="A0A0J9BWW7"/>
<dbReference type="Gene3D" id="1.10.10.1320">
    <property type="entry name" value="Anti-sigma factor, zinc-finger domain"/>
    <property type="match status" value="1"/>
</dbReference>
<name>A0A0J9BWW7_9FIRM</name>
<sequence length="117" mass="13527">MTCREAERLVMPYINGSITDEELEEFLNHIEHCENCREELEIYFTVDVGIRQLDEGTGSYNIQGALETALELSRQRIHTLKLLQTARYAVNTLCFWALLMALILQFRLWGQSGFLGL</sequence>
<accession>A0A0J9BWW7</accession>
<evidence type="ECO:0000256" key="1">
    <source>
        <dbReference type="ARBA" id="ARBA00024353"/>
    </source>
</evidence>
<dbReference type="GeneID" id="93166167"/>
<evidence type="ECO:0000256" key="2">
    <source>
        <dbReference type="ARBA" id="ARBA00024438"/>
    </source>
</evidence>
<dbReference type="Pfam" id="PF13490">
    <property type="entry name" value="zf-HC2"/>
    <property type="match status" value="1"/>
</dbReference>